<dbReference type="InterPro" id="IPR030942">
    <property type="entry name" value="Mycoplas_M_dom"/>
</dbReference>
<evidence type="ECO:0000259" key="2">
    <source>
        <dbReference type="Pfam" id="PF20757"/>
    </source>
</evidence>
<dbReference type="RefSeq" id="WP_255034880.1">
    <property type="nucleotide sequence ID" value="NZ_CP101414.1"/>
</dbReference>
<protein>
    <submittedName>
        <fullName evidence="3">IgG-blocking protein M</fullName>
    </submittedName>
</protein>
<evidence type="ECO:0000313" key="4">
    <source>
        <dbReference type="Proteomes" id="UP001220940"/>
    </source>
</evidence>
<dbReference type="Gene3D" id="2.160.20.180">
    <property type="match status" value="1"/>
</dbReference>
<gene>
    <name evidence="3" type="ORF">LNO68_01790</name>
</gene>
<keyword evidence="1" id="KW-1133">Transmembrane helix</keyword>
<feature type="domain" description="MG281-like antibody-binding region" evidence="2">
    <location>
        <begin position="146"/>
        <end position="373"/>
    </location>
</feature>
<dbReference type="InterPro" id="IPR048475">
    <property type="entry name" value="MG281-like_Ab-bd"/>
</dbReference>
<comment type="caution">
    <text evidence="3">The sequence shown here is derived from an EMBL/GenBank/DDBJ whole genome shotgun (WGS) entry which is preliminary data.</text>
</comment>
<keyword evidence="4" id="KW-1185">Reference proteome</keyword>
<reference evidence="3" key="1">
    <citation type="submission" date="2021-11" db="EMBL/GenBank/DDBJ databases">
        <title>Description of Mycoplasma bradburyaesp. nov.from sea birds: a tribute to a great mycoplasmologist.</title>
        <authorList>
            <person name="Ramirez A.S."/>
            <person name="Poveda C."/>
            <person name="Suarez-Perez A."/>
            <person name="Rosales R.S."/>
            <person name="Dijkman R."/>
            <person name="Feberwee A."/>
            <person name="Spergser J."/>
            <person name="Szostak M.P."/>
            <person name="Ressel L."/>
            <person name="Calabuig P."/>
            <person name="Catania S."/>
            <person name="Gobbo F."/>
            <person name="Timofte D."/>
            <person name="Poveda J.B."/>
        </authorList>
    </citation>
    <scope>NUCLEOTIDE SEQUENCE [LARGE SCALE GENOMIC DNA]</scope>
    <source>
        <strain evidence="3">T158</strain>
    </source>
</reference>
<proteinExistence type="predicted"/>
<dbReference type="NCBIfam" id="TIGR04524">
    <property type="entry name" value="mycoplas_M_dom"/>
    <property type="match status" value="1"/>
</dbReference>
<dbReference type="Proteomes" id="UP001220940">
    <property type="component" value="Unassembled WGS sequence"/>
</dbReference>
<keyword evidence="1" id="KW-0472">Membrane</keyword>
<evidence type="ECO:0000313" key="3">
    <source>
        <dbReference type="EMBL" id="MDC4181919.1"/>
    </source>
</evidence>
<name>A0ABT5GAV2_9MOLU</name>
<keyword evidence="1" id="KW-0812">Transmembrane</keyword>
<organism evidence="3 4">
    <name type="scientific">Mycoplasma bradburyae</name>
    <dbReference type="NCBI Taxonomy" id="2963128"/>
    <lineage>
        <taxon>Bacteria</taxon>
        <taxon>Bacillati</taxon>
        <taxon>Mycoplasmatota</taxon>
        <taxon>Mollicutes</taxon>
        <taxon>Mycoplasmataceae</taxon>
        <taxon>Mycoplasma</taxon>
    </lineage>
</organism>
<accession>A0ABT5GAV2</accession>
<feature type="transmembrane region" description="Helical" evidence="1">
    <location>
        <begin position="15"/>
        <end position="37"/>
    </location>
</feature>
<sequence length="518" mass="59963">MKHKKYTLRKYNKTLVWIFSSVVTLSLLISGIVYTSVKISNSYNANSKSNILDNNDLPRPNILIGYQTIAKFKIENLEFELQKNLYSSIVNNLSIKSSVSLVSDEDDKNDNQTDNNKKPAPIKIFAKQKTNHTSDFISGYPDDDNNHYQSPYYYNDRVFMPILDSNQIYQKNERSYNDIFSNRYEGWNASDFNNINNKISYYKYEASSRLIEKINPSQTQVMAMNINLYQANSFFINETLKKYNPDFVILDNADNNIMKQLEFPSSVKKLTIKSNLLSKFDFNLSNNDIKELELYTPYLTEYNPLALNPDTHLIFDTALSKPFQEINLYGTSLTNEQALGVFQDVYVRRFYERYTQGQFSGGYITSLDFSNTGITSINNFIVKNLDENFDVYALSIKYSDNDANKISILKTDSWNRSENNVNVTIENNNTNRSIEDKKPKKVTNPVTNTESKERELRLVVSSEKEVLPEVVLRVVGEYLANNHKIKDLDISKIRLKNSSLIELAKNFKEKLPYLIIKN</sequence>
<dbReference type="InterPro" id="IPR030943">
    <property type="entry name" value="M_MG281"/>
</dbReference>
<evidence type="ECO:0000256" key="1">
    <source>
        <dbReference type="SAM" id="Phobius"/>
    </source>
</evidence>
<dbReference type="Pfam" id="PF20757">
    <property type="entry name" value="M_large_dom"/>
    <property type="match status" value="1"/>
</dbReference>
<dbReference type="NCBIfam" id="TIGR04525">
    <property type="entry name" value="prot_M_MG281"/>
    <property type="match status" value="1"/>
</dbReference>
<dbReference type="EMBL" id="JAJHZM010000011">
    <property type="protein sequence ID" value="MDC4181919.1"/>
    <property type="molecule type" value="Genomic_DNA"/>
</dbReference>